<evidence type="ECO:0000313" key="7">
    <source>
        <dbReference type="Proteomes" id="UP001174932"/>
    </source>
</evidence>
<dbReference type="EMBL" id="JAUOZU010000006">
    <property type="protein sequence ID" value="MDO6963624.1"/>
    <property type="molecule type" value="Genomic_DNA"/>
</dbReference>
<dbReference type="Pfam" id="PF04828">
    <property type="entry name" value="GFA"/>
    <property type="match status" value="1"/>
</dbReference>
<comment type="similarity">
    <text evidence="1">Belongs to the Gfa family.</text>
</comment>
<dbReference type="SUPFAM" id="SSF51316">
    <property type="entry name" value="Mss4-like"/>
    <property type="match status" value="1"/>
</dbReference>
<evidence type="ECO:0000259" key="5">
    <source>
        <dbReference type="PROSITE" id="PS51891"/>
    </source>
</evidence>
<organism evidence="6 7">
    <name type="scientific">Rhizobium alvei</name>
    <dbReference type="NCBI Taxonomy" id="1132659"/>
    <lineage>
        <taxon>Bacteria</taxon>
        <taxon>Pseudomonadati</taxon>
        <taxon>Pseudomonadota</taxon>
        <taxon>Alphaproteobacteria</taxon>
        <taxon>Hyphomicrobiales</taxon>
        <taxon>Rhizobiaceae</taxon>
        <taxon>Rhizobium/Agrobacterium group</taxon>
        <taxon>Rhizobium</taxon>
    </lineage>
</organism>
<evidence type="ECO:0000256" key="1">
    <source>
        <dbReference type="ARBA" id="ARBA00005495"/>
    </source>
</evidence>
<dbReference type="Proteomes" id="UP001174932">
    <property type="component" value="Unassembled WGS sequence"/>
</dbReference>
<evidence type="ECO:0000256" key="3">
    <source>
        <dbReference type="ARBA" id="ARBA00022833"/>
    </source>
</evidence>
<proteinExistence type="inferred from homology"/>
<reference evidence="6" key="2">
    <citation type="submission" date="2023-07" db="EMBL/GenBank/DDBJ databases">
        <authorList>
            <person name="Shen H."/>
        </authorList>
    </citation>
    <scope>NUCLEOTIDE SEQUENCE</scope>
    <source>
        <strain evidence="6">TNR-22</strain>
    </source>
</reference>
<feature type="domain" description="CENP-V/GFA" evidence="5">
    <location>
        <begin position="5"/>
        <end position="110"/>
    </location>
</feature>
<dbReference type="PROSITE" id="PS51891">
    <property type="entry name" value="CENP_V_GFA"/>
    <property type="match status" value="1"/>
</dbReference>
<protein>
    <submittedName>
        <fullName evidence="6">GFA family protein</fullName>
    </submittedName>
</protein>
<comment type="caution">
    <text evidence="6">The sequence shown here is derived from an EMBL/GenBank/DDBJ whole genome shotgun (WGS) entry which is preliminary data.</text>
</comment>
<dbReference type="InterPro" id="IPR006913">
    <property type="entry name" value="CENP-V/GFA"/>
</dbReference>
<dbReference type="InterPro" id="IPR011057">
    <property type="entry name" value="Mss4-like_sf"/>
</dbReference>
<dbReference type="PANTHER" id="PTHR33337">
    <property type="entry name" value="GFA DOMAIN-CONTAINING PROTEIN"/>
    <property type="match status" value="1"/>
</dbReference>
<keyword evidence="3" id="KW-0862">Zinc</keyword>
<dbReference type="PANTHER" id="PTHR33337:SF40">
    <property type="entry name" value="CENP-V_GFA DOMAIN-CONTAINING PROTEIN-RELATED"/>
    <property type="match status" value="1"/>
</dbReference>
<dbReference type="Gene3D" id="3.90.1590.10">
    <property type="entry name" value="glutathione-dependent formaldehyde- activating enzyme (gfa)"/>
    <property type="match status" value="1"/>
</dbReference>
<evidence type="ECO:0000313" key="6">
    <source>
        <dbReference type="EMBL" id="MDO6963624.1"/>
    </source>
</evidence>
<keyword evidence="2" id="KW-0479">Metal-binding</keyword>
<name>A0ABT8YK10_9HYPH</name>
<accession>A0ABT8YK10</accession>
<sequence length="171" mass="18899">MSEIHTGGCQCGAVRFRLEGAPKDASICHCRMCQKAFGSFFAPLVSVGEATLTWTRGRPRYFPSSNHVLRGFCDNCGTPLCYEAPDGVGLAIGAFDEPQRLPPTVQFGVEAKIDFVDHLHELPERVTEDDLEAAPFLTDIVTFQHPDHDTVDWTPKEALAAEPWRPKEEGV</sequence>
<gene>
    <name evidence="6" type="ORF">Q4481_06625</name>
</gene>
<reference evidence="6" key="1">
    <citation type="journal article" date="2015" name="Int. J. Syst. Evol. Microbiol.">
        <title>Rhizobium alvei sp. nov., isolated from a freshwater river.</title>
        <authorList>
            <person name="Sheu S.Y."/>
            <person name="Huang H.W."/>
            <person name="Young C.C."/>
            <person name="Chen W.M."/>
        </authorList>
    </citation>
    <scope>NUCLEOTIDE SEQUENCE</scope>
    <source>
        <strain evidence="6">TNR-22</strain>
    </source>
</reference>
<dbReference type="RefSeq" id="WP_304375540.1">
    <property type="nucleotide sequence ID" value="NZ_JAUOZU010000006.1"/>
</dbReference>
<keyword evidence="4" id="KW-0456">Lyase</keyword>
<evidence type="ECO:0000256" key="2">
    <source>
        <dbReference type="ARBA" id="ARBA00022723"/>
    </source>
</evidence>
<evidence type="ECO:0000256" key="4">
    <source>
        <dbReference type="ARBA" id="ARBA00023239"/>
    </source>
</evidence>
<keyword evidence="7" id="KW-1185">Reference proteome</keyword>